<dbReference type="Proteomes" id="UP001177527">
    <property type="component" value="Chromosome"/>
</dbReference>
<feature type="transmembrane region" description="Helical" evidence="7">
    <location>
        <begin position="293"/>
        <end position="319"/>
    </location>
</feature>
<dbReference type="Pfam" id="PF07690">
    <property type="entry name" value="MFS_1"/>
    <property type="match status" value="1"/>
</dbReference>
<sequence>MYALLFSIFLMAFSANIPVSLFNFYEQLYQLSKFDLTFVFAVYGVSLLIALQLSGHLYRTFGYRAGVVLGLLLALCAGMFFTFGSSYLSLIIARVLNGASLGVFMGGANTLLLLTGSRNRKIINLSGILTLFGFGFGPLFSGLCYEYLGVELITLPFIVLMLAAVCIFIFLIPTLRQSKDLRSAAGSSLAATAASPGNNRLFFAFVLPSIFLMFTLNSSIMALLPSVAVSVLHISNHALPGALLFILLSGGLLAKFLFPNAHDAWRVRTGIISILAGGWLMLLGSQLESLTVFVIAILFQAAGCGFIFPGTLSLAAACAEGGDVSLNVSRFYLSAYSGMVIPTLLIGVLSGYTGIILALAILLAALTILACWLWRNAANPEPADR</sequence>
<dbReference type="Gene3D" id="1.20.1250.20">
    <property type="entry name" value="MFS general substrate transporter like domains"/>
    <property type="match status" value="1"/>
</dbReference>
<dbReference type="EMBL" id="CP123488">
    <property type="protein sequence ID" value="WGL54957.1"/>
    <property type="molecule type" value="Genomic_DNA"/>
</dbReference>
<dbReference type="GO" id="GO:0022857">
    <property type="term" value="F:transmembrane transporter activity"/>
    <property type="evidence" value="ECO:0007669"/>
    <property type="project" value="InterPro"/>
</dbReference>
<dbReference type="InterPro" id="IPR020846">
    <property type="entry name" value="MFS_dom"/>
</dbReference>
<feature type="transmembrane region" description="Helical" evidence="7">
    <location>
        <begin position="270"/>
        <end position="287"/>
    </location>
</feature>
<dbReference type="SUPFAM" id="SSF103473">
    <property type="entry name" value="MFS general substrate transporter"/>
    <property type="match status" value="1"/>
</dbReference>
<name>A0AA95FY20_KLUIN</name>
<feature type="transmembrane region" description="Helical" evidence="7">
    <location>
        <begin position="355"/>
        <end position="375"/>
    </location>
</feature>
<reference evidence="9" key="1">
    <citation type="submission" date="2023-04" db="EMBL/GenBank/DDBJ databases">
        <title>APH(3)-Id, a novel chromosomal aminoglycoside phosphotransferase, identified from an environmental isolate of Kluyvera intermedia DW18.</title>
        <authorList>
            <person name="Sha Y."/>
        </authorList>
    </citation>
    <scope>NUCLEOTIDE SEQUENCE</scope>
    <source>
        <strain evidence="9">DW18</strain>
    </source>
</reference>
<evidence type="ECO:0000256" key="7">
    <source>
        <dbReference type="SAM" id="Phobius"/>
    </source>
</evidence>
<keyword evidence="4 7" id="KW-0812">Transmembrane</keyword>
<dbReference type="GO" id="GO:0005886">
    <property type="term" value="C:plasma membrane"/>
    <property type="evidence" value="ECO:0007669"/>
    <property type="project" value="UniProtKB-SubCell"/>
</dbReference>
<feature type="transmembrane region" description="Helical" evidence="7">
    <location>
        <begin position="152"/>
        <end position="172"/>
    </location>
</feature>
<keyword evidence="3" id="KW-1003">Cell membrane</keyword>
<feature type="transmembrane region" description="Helical" evidence="7">
    <location>
        <begin position="201"/>
        <end position="225"/>
    </location>
</feature>
<feature type="transmembrane region" description="Helical" evidence="7">
    <location>
        <begin position="65"/>
        <end position="85"/>
    </location>
</feature>
<dbReference type="PANTHER" id="PTHR23517">
    <property type="entry name" value="RESISTANCE PROTEIN MDTM, PUTATIVE-RELATED-RELATED"/>
    <property type="match status" value="1"/>
</dbReference>
<keyword evidence="6 7" id="KW-0472">Membrane</keyword>
<evidence type="ECO:0000313" key="10">
    <source>
        <dbReference type="Proteomes" id="UP001177527"/>
    </source>
</evidence>
<keyword evidence="5 7" id="KW-1133">Transmembrane helix</keyword>
<evidence type="ECO:0000256" key="3">
    <source>
        <dbReference type="ARBA" id="ARBA00022475"/>
    </source>
</evidence>
<feature type="domain" description="Major facilitator superfamily (MFS) profile" evidence="8">
    <location>
        <begin position="1"/>
        <end position="385"/>
    </location>
</feature>
<evidence type="ECO:0000256" key="4">
    <source>
        <dbReference type="ARBA" id="ARBA00022692"/>
    </source>
</evidence>
<dbReference type="InterPro" id="IPR036259">
    <property type="entry name" value="MFS_trans_sf"/>
</dbReference>
<evidence type="ECO:0000256" key="5">
    <source>
        <dbReference type="ARBA" id="ARBA00022989"/>
    </source>
</evidence>
<dbReference type="InterPro" id="IPR050171">
    <property type="entry name" value="MFS_Transporters"/>
</dbReference>
<evidence type="ECO:0000256" key="6">
    <source>
        <dbReference type="ARBA" id="ARBA00023136"/>
    </source>
</evidence>
<evidence type="ECO:0000256" key="1">
    <source>
        <dbReference type="ARBA" id="ARBA00004651"/>
    </source>
</evidence>
<evidence type="ECO:0000259" key="8">
    <source>
        <dbReference type="PROSITE" id="PS50850"/>
    </source>
</evidence>
<proteinExistence type="predicted"/>
<dbReference type="AlphaFoldDB" id="A0AA95FY20"/>
<dbReference type="PROSITE" id="PS50850">
    <property type="entry name" value="MFS"/>
    <property type="match status" value="1"/>
</dbReference>
<comment type="subcellular location">
    <subcellularLocation>
        <location evidence="1">Cell membrane</location>
        <topology evidence="1">Multi-pass membrane protein</topology>
    </subcellularLocation>
</comment>
<protein>
    <submittedName>
        <fullName evidence="9">MFS transporter</fullName>
    </submittedName>
</protein>
<dbReference type="InterPro" id="IPR011701">
    <property type="entry name" value="MFS"/>
</dbReference>
<accession>A0AA95FY20</accession>
<feature type="transmembrane region" description="Helical" evidence="7">
    <location>
        <begin position="122"/>
        <end position="140"/>
    </location>
</feature>
<dbReference type="RefSeq" id="WP_071003476.1">
    <property type="nucleotide sequence ID" value="NZ_CP123488.1"/>
</dbReference>
<feature type="transmembrane region" description="Helical" evidence="7">
    <location>
        <begin position="38"/>
        <end position="58"/>
    </location>
</feature>
<keyword evidence="2" id="KW-0813">Transport</keyword>
<dbReference type="PANTHER" id="PTHR23517:SF13">
    <property type="entry name" value="MAJOR FACILITATOR SUPERFAMILY MFS_1"/>
    <property type="match status" value="1"/>
</dbReference>
<organism evidence="9 10">
    <name type="scientific">Kluyvera intermedia</name>
    <name type="common">Enterobacter intermedius</name>
    <dbReference type="NCBI Taxonomy" id="61648"/>
    <lineage>
        <taxon>Bacteria</taxon>
        <taxon>Pseudomonadati</taxon>
        <taxon>Pseudomonadota</taxon>
        <taxon>Gammaproteobacteria</taxon>
        <taxon>Enterobacterales</taxon>
        <taxon>Enterobacteriaceae</taxon>
        <taxon>Kluyvera</taxon>
    </lineage>
</organism>
<feature type="transmembrane region" description="Helical" evidence="7">
    <location>
        <begin position="331"/>
        <end position="349"/>
    </location>
</feature>
<evidence type="ECO:0000313" key="9">
    <source>
        <dbReference type="EMBL" id="WGL54957.1"/>
    </source>
</evidence>
<evidence type="ECO:0000256" key="2">
    <source>
        <dbReference type="ARBA" id="ARBA00022448"/>
    </source>
</evidence>
<feature type="transmembrane region" description="Helical" evidence="7">
    <location>
        <begin position="91"/>
        <end position="115"/>
    </location>
</feature>
<feature type="transmembrane region" description="Helical" evidence="7">
    <location>
        <begin position="237"/>
        <end position="258"/>
    </location>
</feature>
<gene>
    <name evidence="9" type="ORF">QBD33_14985</name>
</gene>